<protein>
    <recommendedName>
        <fullName evidence="3">Resolvase/invertase-type recombinase catalytic domain-containing protein</fullName>
    </recommendedName>
</protein>
<evidence type="ECO:0000313" key="1">
    <source>
        <dbReference type="EMBL" id="GAA1582053.1"/>
    </source>
</evidence>
<accession>A0ABP4PL20</accession>
<comment type="caution">
    <text evidence="1">The sequence shown here is derived from an EMBL/GenBank/DDBJ whole genome shotgun (WGS) entry which is preliminary data.</text>
</comment>
<dbReference type="Proteomes" id="UP001500190">
    <property type="component" value="Unassembled WGS sequence"/>
</dbReference>
<dbReference type="EMBL" id="BAAAND010000004">
    <property type="protein sequence ID" value="GAA1582053.1"/>
    <property type="molecule type" value="Genomic_DNA"/>
</dbReference>
<dbReference type="RefSeq" id="WP_344191044.1">
    <property type="nucleotide sequence ID" value="NZ_BAAAND010000004.1"/>
</dbReference>
<reference evidence="2" key="1">
    <citation type="journal article" date="2019" name="Int. J. Syst. Evol. Microbiol.">
        <title>The Global Catalogue of Microorganisms (GCM) 10K type strain sequencing project: providing services to taxonomists for standard genome sequencing and annotation.</title>
        <authorList>
            <consortium name="The Broad Institute Genomics Platform"/>
            <consortium name="The Broad Institute Genome Sequencing Center for Infectious Disease"/>
            <person name="Wu L."/>
            <person name="Ma J."/>
        </authorList>
    </citation>
    <scope>NUCLEOTIDE SEQUENCE [LARGE SCALE GENOMIC DNA]</scope>
    <source>
        <strain evidence="2">JCM 14304</strain>
    </source>
</reference>
<evidence type="ECO:0000313" key="2">
    <source>
        <dbReference type="Proteomes" id="UP001500190"/>
    </source>
</evidence>
<evidence type="ECO:0008006" key="3">
    <source>
        <dbReference type="Google" id="ProtNLM"/>
    </source>
</evidence>
<keyword evidence="2" id="KW-1185">Reference proteome</keyword>
<proteinExistence type="predicted"/>
<organism evidence="1 2">
    <name type="scientific">Kribbella karoonensis</name>
    <dbReference type="NCBI Taxonomy" id="324851"/>
    <lineage>
        <taxon>Bacteria</taxon>
        <taxon>Bacillati</taxon>
        <taxon>Actinomycetota</taxon>
        <taxon>Actinomycetes</taxon>
        <taxon>Propionibacteriales</taxon>
        <taxon>Kribbellaceae</taxon>
        <taxon>Kribbella</taxon>
    </lineage>
</organism>
<name>A0ABP4PL20_9ACTN</name>
<gene>
    <name evidence="1" type="ORF">GCM10009742_28610</name>
</gene>
<sequence>MAIAATKSLALRAESHGGDAGQSMRRTLYCYAAGCLARTLRELTEVQRIAGRAAVERGYQLGPLFVEESCAGQAMHTLMDAVSAGEGTAAVAVPHRGHLIPLGQPRAWEWLLEELTGHPLVLTSRAP</sequence>